<evidence type="ECO:0000256" key="11">
    <source>
        <dbReference type="HAMAP-Rule" id="MF_01220"/>
    </source>
</evidence>
<dbReference type="InterPro" id="IPR001048">
    <property type="entry name" value="Asp/Glu/Uridylate_kinase"/>
</dbReference>
<dbReference type="PANTHER" id="PTHR42833">
    <property type="entry name" value="URIDYLATE KINASE"/>
    <property type="match status" value="1"/>
</dbReference>
<dbReference type="HOGENOM" id="CLU_033861_0_0_3"/>
<feature type="binding site" evidence="11">
    <location>
        <position position="95"/>
    </location>
    <ligand>
        <name>UMP</name>
        <dbReference type="ChEBI" id="CHEBI:57865"/>
    </ligand>
</feature>
<feature type="binding site" evidence="11">
    <location>
        <position position="192"/>
    </location>
    <ligand>
        <name>ATP</name>
        <dbReference type="ChEBI" id="CHEBI:30616"/>
    </ligand>
</feature>
<gene>
    <name evidence="11" type="primary">pyrH</name>
    <name evidence="13" type="ORF">LYNGBM3L_11380</name>
</gene>
<feature type="region of interest" description="Involved in allosteric activation by GTP" evidence="11">
    <location>
        <begin position="41"/>
        <end position="46"/>
    </location>
</feature>
<evidence type="ECO:0000256" key="3">
    <source>
        <dbReference type="ARBA" id="ARBA00007614"/>
    </source>
</evidence>
<name>F4XKJ7_9CYAN</name>
<accession>F4XKJ7</accession>
<dbReference type="PANTHER" id="PTHR42833:SF4">
    <property type="entry name" value="URIDYLATE KINASE PUMPKIN, CHLOROPLASTIC"/>
    <property type="match status" value="1"/>
</dbReference>
<dbReference type="Gene3D" id="3.40.1160.10">
    <property type="entry name" value="Acetylglutamate kinase-like"/>
    <property type="match status" value="1"/>
</dbReference>
<keyword evidence="11" id="KW-0021">Allosteric enzyme</keyword>
<comment type="activity regulation">
    <text evidence="11">Allosterically activated by GTP. Inhibited by UTP.</text>
</comment>
<dbReference type="eggNOG" id="COG0528">
    <property type="taxonomic scope" value="Bacteria"/>
</dbReference>
<keyword evidence="14" id="KW-1185">Reference proteome</keyword>
<evidence type="ECO:0000313" key="14">
    <source>
        <dbReference type="Proteomes" id="UP000003959"/>
    </source>
</evidence>
<dbReference type="PIRSF" id="PIRSF005650">
    <property type="entry name" value="Uridylate_kin"/>
    <property type="match status" value="1"/>
</dbReference>
<dbReference type="EMBL" id="GL890825">
    <property type="protein sequence ID" value="EGJ34852.1"/>
    <property type="molecule type" value="Genomic_DNA"/>
</dbReference>
<evidence type="ECO:0000256" key="9">
    <source>
        <dbReference type="ARBA" id="ARBA00022975"/>
    </source>
</evidence>
<feature type="binding site" evidence="11">
    <location>
        <position position="80"/>
    </location>
    <ligand>
        <name>ATP</name>
        <dbReference type="ChEBI" id="CHEBI:30616"/>
    </ligand>
</feature>
<dbReference type="InterPro" id="IPR015963">
    <property type="entry name" value="Uridylate_kinase_bac"/>
</dbReference>
<evidence type="ECO:0000256" key="7">
    <source>
        <dbReference type="ARBA" id="ARBA00022777"/>
    </source>
</evidence>
<feature type="binding site" evidence="11">
    <location>
        <position position="76"/>
    </location>
    <ligand>
        <name>ATP</name>
        <dbReference type="ChEBI" id="CHEBI:30616"/>
    </ligand>
</feature>
<dbReference type="SUPFAM" id="SSF53633">
    <property type="entry name" value="Carbamate kinase-like"/>
    <property type="match status" value="1"/>
</dbReference>
<dbReference type="GO" id="GO:0033862">
    <property type="term" value="F:UMP kinase activity"/>
    <property type="evidence" value="ECO:0007669"/>
    <property type="project" value="UniProtKB-EC"/>
</dbReference>
<feature type="binding site" evidence="11">
    <location>
        <begin position="33"/>
        <end position="36"/>
    </location>
    <ligand>
        <name>ATP</name>
        <dbReference type="ChEBI" id="CHEBI:30616"/>
    </ligand>
</feature>
<feature type="domain" description="Aspartate/glutamate/uridylate kinase" evidence="12">
    <location>
        <begin position="29"/>
        <end position="237"/>
    </location>
</feature>
<keyword evidence="7 11" id="KW-0418">Kinase</keyword>
<dbReference type="Proteomes" id="UP000003959">
    <property type="component" value="Unassembled WGS sequence"/>
</dbReference>
<protein>
    <recommendedName>
        <fullName evidence="11">Uridylate kinase</fullName>
        <shortName evidence="11">UK</shortName>
        <ecNumber evidence="11">2.7.4.22</ecNumber>
    </recommendedName>
    <alternativeName>
        <fullName evidence="11">Uridine monophosphate kinase</fullName>
        <shortName evidence="11">UMP kinase</shortName>
        <shortName evidence="11">UMPK</shortName>
    </alternativeName>
</protein>
<dbReference type="GO" id="GO:0044210">
    <property type="term" value="P:'de novo' CTP biosynthetic process"/>
    <property type="evidence" value="ECO:0007669"/>
    <property type="project" value="UniProtKB-UniRule"/>
</dbReference>
<dbReference type="EC" id="2.7.4.22" evidence="11"/>
<keyword evidence="6 11" id="KW-0547">Nucleotide-binding</keyword>
<feature type="binding site" evidence="11">
    <location>
        <begin position="156"/>
        <end position="163"/>
    </location>
    <ligand>
        <name>UMP</name>
        <dbReference type="ChEBI" id="CHEBI:57865"/>
    </ligand>
</feature>
<dbReference type="GO" id="GO:0005737">
    <property type="term" value="C:cytoplasm"/>
    <property type="evidence" value="ECO:0007669"/>
    <property type="project" value="UniProtKB-SubCell"/>
</dbReference>
<reference evidence="14" key="1">
    <citation type="journal article" date="2011" name="Proc. Natl. Acad. Sci. U.S.A.">
        <title>Genomic insights into the physiology and ecology of the marine filamentous cyanobacterium Lyngbya majuscula.</title>
        <authorList>
            <person name="Jones A.C."/>
            <person name="Monroe E.A."/>
            <person name="Podell S."/>
            <person name="Hess W.R."/>
            <person name="Klages S."/>
            <person name="Esquenazi E."/>
            <person name="Niessen S."/>
            <person name="Hoover H."/>
            <person name="Rothmann M."/>
            <person name="Lasken R.S."/>
            <person name="Yates J.R.III."/>
            <person name="Reinhardt R."/>
            <person name="Kube M."/>
            <person name="Burkart M.D."/>
            <person name="Allen E.E."/>
            <person name="Dorrestein P.C."/>
            <person name="Gerwick W.H."/>
            <person name="Gerwick L."/>
        </authorList>
    </citation>
    <scope>NUCLEOTIDE SEQUENCE [LARGE SCALE GENOMIC DNA]</scope>
    <source>
        <strain evidence="14">3L</strain>
    </source>
</reference>
<evidence type="ECO:0000256" key="6">
    <source>
        <dbReference type="ARBA" id="ARBA00022741"/>
    </source>
</evidence>
<dbReference type="GO" id="GO:0006225">
    <property type="term" value="P:UDP biosynthetic process"/>
    <property type="evidence" value="ECO:0007669"/>
    <property type="project" value="TreeGrafter"/>
</dbReference>
<evidence type="ECO:0000256" key="2">
    <source>
        <dbReference type="ARBA" id="ARBA00004791"/>
    </source>
</evidence>
<comment type="subunit">
    <text evidence="11">Homohexamer.</text>
</comment>
<dbReference type="Pfam" id="PF00696">
    <property type="entry name" value="AA_kinase"/>
    <property type="match status" value="1"/>
</dbReference>
<comment type="pathway">
    <text evidence="2 11">Pyrimidine metabolism; CTP biosynthesis via de novo pathway; UDP from UMP (UMPK route): step 1/1.</text>
</comment>
<feature type="binding site" evidence="11">
    <location>
        <position position="183"/>
    </location>
    <ligand>
        <name>ATP</name>
        <dbReference type="ChEBI" id="CHEBI:30616"/>
    </ligand>
</feature>
<dbReference type="UniPathway" id="UPA00159">
    <property type="reaction ID" value="UER00275"/>
</dbReference>
<comment type="subcellular location">
    <subcellularLocation>
        <location evidence="1 11">Cytoplasm</location>
    </subcellularLocation>
</comment>
<dbReference type="InterPro" id="IPR011817">
    <property type="entry name" value="Uridylate_kinase"/>
</dbReference>
<evidence type="ECO:0000313" key="13">
    <source>
        <dbReference type="EMBL" id="EGJ34852.1"/>
    </source>
</evidence>
<dbReference type="GO" id="GO:0005524">
    <property type="term" value="F:ATP binding"/>
    <property type="evidence" value="ECO:0007669"/>
    <property type="project" value="UniProtKB-KW"/>
</dbReference>
<evidence type="ECO:0000259" key="12">
    <source>
        <dbReference type="Pfam" id="PF00696"/>
    </source>
</evidence>
<dbReference type="AlphaFoldDB" id="F4XKJ7"/>
<proteinExistence type="inferred from homology"/>
<keyword evidence="5 11" id="KW-0808">Transferase</keyword>
<dbReference type="NCBIfam" id="TIGR02075">
    <property type="entry name" value="pyrH_bact"/>
    <property type="match status" value="1"/>
</dbReference>
<keyword evidence="8 11" id="KW-0067">ATP-binding</keyword>
<evidence type="ECO:0000256" key="10">
    <source>
        <dbReference type="ARBA" id="ARBA00047767"/>
    </source>
</evidence>
<comment type="caution">
    <text evidence="11">Lacks conserved residue(s) required for the propagation of feature annotation.</text>
</comment>
<comment type="similarity">
    <text evidence="3 11">Belongs to the UMP kinase family.</text>
</comment>
<organism evidence="13 14">
    <name type="scientific">Moorena producens 3L</name>
    <dbReference type="NCBI Taxonomy" id="489825"/>
    <lineage>
        <taxon>Bacteria</taxon>
        <taxon>Bacillati</taxon>
        <taxon>Cyanobacteriota</taxon>
        <taxon>Cyanophyceae</taxon>
        <taxon>Coleofasciculales</taxon>
        <taxon>Coleofasciculaceae</taxon>
        <taxon>Moorena</taxon>
    </lineage>
</organism>
<keyword evidence="4 11" id="KW-0963">Cytoplasm</keyword>
<feature type="binding site" evidence="11">
    <location>
        <position position="189"/>
    </location>
    <ligand>
        <name>ATP</name>
        <dbReference type="ChEBI" id="CHEBI:30616"/>
    </ligand>
</feature>
<evidence type="ECO:0000256" key="1">
    <source>
        <dbReference type="ARBA" id="ARBA00004496"/>
    </source>
</evidence>
<evidence type="ECO:0000256" key="5">
    <source>
        <dbReference type="ARBA" id="ARBA00022679"/>
    </source>
</evidence>
<dbReference type="InterPro" id="IPR036393">
    <property type="entry name" value="AceGlu_kinase-like_sf"/>
</dbReference>
<comment type="function">
    <text evidence="11">Catalyzes the reversible phosphorylation of UMP to UDP.</text>
</comment>
<sequence length="264" mass="28752">MTNDKFDCYLDVDNNFITKSRGMGIKYRRVLLKLSGEALMGNLGYGISPEVVQEIAAEVAAVLNEGVQMAIVVGGGNIFRGLKAAAGGMDRATADYIGMIATVMNALTLQDALERNDIPTRVQTAIEMQEVAEPYIRRRAIRHLEKGRVVIFGAGSGNPFFTTDTTAALRAAEIDAEVIFKATKVDGIYDCDPKLNPKARRYQSLTYSHVLSQDLRVMDSTAIALCKENDLPIMVFDLRVRGNIHRAVMGETVGTIVGGSCEIS</sequence>
<dbReference type="HAMAP" id="MF_01220_B">
    <property type="entry name" value="PyrH_B"/>
    <property type="match status" value="1"/>
</dbReference>
<dbReference type="CDD" id="cd04254">
    <property type="entry name" value="AAK_UMPK-PyrH-Ec"/>
    <property type="match status" value="1"/>
</dbReference>
<dbReference type="FunFam" id="3.40.1160.10:FF:000001">
    <property type="entry name" value="Uridylate kinase"/>
    <property type="match status" value="1"/>
</dbReference>
<feature type="binding site" evidence="11">
    <location>
        <position position="75"/>
    </location>
    <ligand>
        <name>UMP</name>
        <dbReference type="ChEBI" id="CHEBI:57865"/>
    </ligand>
</feature>
<comment type="catalytic activity">
    <reaction evidence="10 11">
        <text>UMP + ATP = UDP + ADP</text>
        <dbReference type="Rhea" id="RHEA:24400"/>
        <dbReference type="ChEBI" id="CHEBI:30616"/>
        <dbReference type="ChEBI" id="CHEBI:57865"/>
        <dbReference type="ChEBI" id="CHEBI:58223"/>
        <dbReference type="ChEBI" id="CHEBI:456216"/>
        <dbReference type="EC" id="2.7.4.22"/>
    </reaction>
</comment>
<evidence type="ECO:0000256" key="8">
    <source>
        <dbReference type="ARBA" id="ARBA00022840"/>
    </source>
</evidence>
<evidence type="ECO:0000256" key="4">
    <source>
        <dbReference type="ARBA" id="ARBA00022490"/>
    </source>
</evidence>
<keyword evidence="9 11" id="KW-0665">Pyrimidine biosynthesis</keyword>